<comment type="caution">
    <text evidence="2">The sequence shown here is derived from an EMBL/GenBank/DDBJ whole genome shotgun (WGS) entry which is preliminary data.</text>
</comment>
<accession>A0A4C1UZ12</accession>
<evidence type="ECO:0000313" key="3">
    <source>
        <dbReference type="Proteomes" id="UP000299102"/>
    </source>
</evidence>
<reference evidence="2 3" key="1">
    <citation type="journal article" date="2019" name="Commun. Biol.">
        <title>The bagworm genome reveals a unique fibroin gene that provides high tensile strength.</title>
        <authorList>
            <person name="Kono N."/>
            <person name="Nakamura H."/>
            <person name="Ohtoshi R."/>
            <person name="Tomita M."/>
            <person name="Numata K."/>
            <person name="Arakawa K."/>
        </authorList>
    </citation>
    <scope>NUCLEOTIDE SEQUENCE [LARGE SCALE GENOMIC DNA]</scope>
</reference>
<evidence type="ECO:0000256" key="1">
    <source>
        <dbReference type="SAM" id="MobiDB-lite"/>
    </source>
</evidence>
<proteinExistence type="predicted"/>
<evidence type="ECO:0000313" key="2">
    <source>
        <dbReference type="EMBL" id="GBP31044.1"/>
    </source>
</evidence>
<dbReference type="EMBL" id="BGZK01000241">
    <property type="protein sequence ID" value="GBP31044.1"/>
    <property type="molecule type" value="Genomic_DNA"/>
</dbReference>
<dbReference type="Proteomes" id="UP000299102">
    <property type="component" value="Unassembled WGS sequence"/>
</dbReference>
<gene>
    <name evidence="2" type="ORF">EVAR_77339_1</name>
</gene>
<sequence>MMGYLTLRLFTVVKAGYGRRRMKVGSMRWRRFRSGVCGVSSKDRCRNSDARERCGLKQGCGWESLMKSVTLGNVDESPNERGPPNALRLSPLNYDREKDGTTGFGSAPPQPRTGRREGGTPGELARDVTFFYRQTSRSRR</sequence>
<keyword evidence="3" id="KW-1185">Reference proteome</keyword>
<name>A0A4C1UZ12_EUMVA</name>
<dbReference type="AlphaFoldDB" id="A0A4C1UZ12"/>
<protein>
    <submittedName>
        <fullName evidence="2">Uncharacterized protein</fullName>
    </submittedName>
</protein>
<feature type="region of interest" description="Disordered" evidence="1">
    <location>
        <begin position="71"/>
        <end position="140"/>
    </location>
</feature>
<organism evidence="2 3">
    <name type="scientific">Eumeta variegata</name>
    <name type="common">Bagworm moth</name>
    <name type="synonym">Eumeta japonica</name>
    <dbReference type="NCBI Taxonomy" id="151549"/>
    <lineage>
        <taxon>Eukaryota</taxon>
        <taxon>Metazoa</taxon>
        <taxon>Ecdysozoa</taxon>
        <taxon>Arthropoda</taxon>
        <taxon>Hexapoda</taxon>
        <taxon>Insecta</taxon>
        <taxon>Pterygota</taxon>
        <taxon>Neoptera</taxon>
        <taxon>Endopterygota</taxon>
        <taxon>Lepidoptera</taxon>
        <taxon>Glossata</taxon>
        <taxon>Ditrysia</taxon>
        <taxon>Tineoidea</taxon>
        <taxon>Psychidae</taxon>
        <taxon>Oiketicinae</taxon>
        <taxon>Eumeta</taxon>
    </lineage>
</organism>